<evidence type="ECO:0000256" key="5">
    <source>
        <dbReference type="SAM" id="Coils"/>
    </source>
</evidence>
<evidence type="ECO:0000256" key="4">
    <source>
        <dbReference type="RuleBase" id="RU362073"/>
    </source>
</evidence>
<feature type="domain" description="Flagellin C-terminal" evidence="7">
    <location>
        <begin position="294"/>
        <end position="378"/>
    </location>
</feature>
<dbReference type="InterPro" id="IPR001029">
    <property type="entry name" value="Flagellin_N"/>
</dbReference>
<dbReference type="GO" id="GO:0005576">
    <property type="term" value="C:extracellular region"/>
    <property type="evidence" value="ECO:0007669"/>
    <property type="project" value="UniProtKB-SubCell"/>
</dbReference>
<comment type="subcellular location">
    <subcellularLocation>
        <location evidence="4">Secreted</location>
    </subcellularLocation>
    <subcellularLocation>
        <location evidence="4">Bacterial flagellum</location>
    </subcellularLocation>
</comment>
<dbReference type="Gene3D" id="1.20.1330.10">
    <property type="entry name" value="f41 fragment of flagellin, N-terminal domain"/>
    <property type="match status" value="1"/>
</dbReference>
<evidence type="ECO:0000259" key="7">
    <source>
        <dbReference type="Pfam" id="PF00700"/>
    </source>
</evidence>
<dbReference type="Gene3D" id="3.30.70.2120">
    <property type="match status" value="1"/>
</dbReference>
<feature type="domain" description="Flagellin N-terminal" evidence="6">
    <location>
        <begin position="5"/>
        <end position="143"/>
    </location>
</feature>
<keyword evidence="3 4" id="KW-0975">Bacterial flagellum</keyword>
<comment type="caution">
    <text evidence="8">The sequence shown here is derived from an EMBL/GenBank/DDBJ whole genome shotgun (WGS) entry which is preliminary data.</text>
</comment>
<evidence type="ECO:0000256" key="1">
    <source>
        <dbReference type="ARBA" id="ARBA00005709"/>
    </source>
</evidence>
<keyword evidence="8" id="KW-0966">Cell projection</keyword>
<sequence>MPSVINTNIASLNTQRNLGASQSALNVSIQRLSTGLRVNSAKDDAAGLAIAERMTSQVRGLNVAARNANDGVSLAQTAEGALGKLSDMIQRIRELAVQSSNATNSTEDRAALQAEVAQLKDEITRVANTTNFNGTKLLNGSFTAQTFQVGADAGQGITVDSITDARLTGMGAISTATRTGSAITTFTGLAAGELKINGVDIGAVAAGTTAATQADLLVSAINAKSAQTGVTVAKSGADVLVLSSNLNDIKVEISGTDTGTDTGLSTLTTSLSGTSGSLDTLDIGTYLGAQETIRRVDSALKQVNTARASLGALQSRFENAVANIQISAENATAARSRIMDTDFAAETANMTRAQILQQAGNAMLAQANQLPQQVLSLLR</sequence>
<accession>A0A937D473</accession>
<keyword evidence="9" id="KW-1185">Reference proteome</keyword>
<comment type="similarity">
    <text evidence="1 4">Belongs to the bacterial flagellin family.</text>
</comment>
<dbReference type="EMBL" id="JAEQNA010000005">
    <property type="protein sequence ID" value="MBL0421445.1"/>
    <property type="molecule type" value="Genomic_DNA"/>
</dbReference>
<protein>
    <recommendedName>
        <fullName evidence="4">Flagellin</fullName>
    </recommendedName>
</protein>
<dbReference type="Gene3D" id="6.10.10.10">
    <property type="entry name" value="Flagellar export chaperone, C-terminal domain"/>
    <property type="match status" value="1"/>
</dbReference>
<evidence type="ECO:0000256" key="2">
    <source>
        <dbReference type="ARBA" id="ARBA00022525"/>
    </source>
</evidence>
<dbReference type="PANTHER" id="PTHR42792">
    <property type="entry name" value="FLAGELLIN"/>
    <property type="match status" value="1"/>
</dbReference>
<dbReference type="AlphaFoldDB" id="A0A937D473"/>
<dbReference type="PANTHER" id="PTHR42792:SF2">
    <property type="entry name" value="FLAGELLIN"/>
    <property type="match status" value="1"/>
</dbReference>
<keyword evidence="5" id="KW-0175">Coiled coil</keyword>
<dbReference type="Pfam" id="PF00669">
    <property type="entry name" value="Flagellin_N"/>
    <property type="match status" value="1"/>
</dbReference>
<feature type="coiled-coil region" evidence="5">
    <location>
        <begin position="102"/>
        <end position="129"/>
    </location>
</feature>
<dbReference type="PRINTS" id="PR00207">
    <property type="entry name" value="FLAGELLIN"/>
</dbReference>
<organism evidence="8 9">
    <name type="scientific">Ramlibacter aurantiacus</name>
    <dbReference type="NCBI Taxonomy" id="2801330"/>
    <lineage>
        <taxon>Bacteria</taxon>
        <taxon>Pseudomonadati</taxon>
        <taxon>Pseudomonadota</taxon>
        <taxon>Betaproteobacteria</taxon>
        <taxon>Burkholderiales</taxon>
        <taxon>Comamonadaceae</taxon>
        <taxon>Ramlibacter</taxon>
    </lineage>
</organism>
<keyword evidence="2 4" id="KW-0964">Secreted</keyword>
<dbReference type="Pfam" id="PF07196">
    <property type="entry name" value="Flagellin_IN"/>
    <property type="match status" value="1"/>
</dbReference>
<dbReference type="InterPro" id="IPR046358">
    <property type="entry name" value="Flagellin_C"/>
</dbReference>
<keyword evidence="8" id="KW-0969">Cilium</keyword>
<evidence type="ECO:0000259" key="6">
    <source>
        <dbReference type="Pfam" id="PF00669"/>
    </source>
</evidence>
<evidence type="ECO:0000313" key="8">
    <source>
        <dbReference type="EMBL" id="MBL0421445.1"/>
    </source>
</evidence>
<gene>
    <name evidence="8" type="ORF">JI739_13895</name>
</gene>
<name>A0A937D473_9BURK</name>
<dbReference type="SUPFAM" id="SSF64518">
    <property type="entry name" value="Phase 1 flagellin"/>
    <property type="match status" value="1"/>
</dbReference>
<dbReference type="RefSeq" id="WP_201684529.1">
    <property type="nucleotide sequence ID" value="NZ_JAEQNA010000005.1"/>
</dbReference>
<evidence type="ECO:0000256" key="3">
    <source>
        <dbReference type="ARBA" id="ARBA00023143"/>
    </source>
</evidence>
<dbReference type="InterPro" id="IPR001492">
    <property type="entry name" value="Flagellin"/>
</dbReference>
<dbReference type="InterPro" id="IPR010810">
    <property type="entry name" value="Flagellin_hook_IN_motif"/>
</dbReference>
<dbReference type="InterPro" id="IPR042187">
    <property type="entry name" value="Flagellin_C_sub2"/>
</dbReference>
<dbReference type="Pfam" id="PF00700">
    <property type="entry name" value="Flagellin_C"/>
    <property type="match status" value="1"/>
</dbReference>
<proteinExistence type="inferred from homology"/>
<comment type="function">
    <text evidence="4">Flagellin is the subunit protein which polymerizes to form the filaments of bacterial flagella.</text>
</comment>
<dbReference type="GO" id="GO:0005198">
    <property type="term" value="F:structural molecule activity"/>
    <property type="evidence" value="ECO:0007669"/>
    <property type="project" value="UniProtKB-UniRule"/>
</dbReference>
<dbReference type="Proteomes" id="UP000613011">
    <property type="component" value="Unassembled WGS sequence"/>
</dbReference>
<keyword evidence="8" id="KW-0282">Flagellum</keyword>
<reference evidence="8" key="1">
    <citation type="submission" date="2021-01" db="EMBL/GenBank/DDBJ databases">
        <title>Ramlibacter sp. strain AW1 16S ribosomal RNA gene Genome sequencing and assembly.</title>
        <authorList>
            <person name="Kang M."/>
        </authorList>
    </citation>
    <scope>NUCLEOTIDE SEQUENCE</scope>
    <source>
        <strain evidence="8">AW1</strain>
    </source>
</reference>
<dbReference type="GO" id="GO:0009288">
    <property type="term" value="C:bacterial-type flagellum"/>
    <property type="evidence" value="ECO:0007669"/>
    <property type="project" value="UniProtKB-SubCell"/>
</dbReference>
<evidence type="ECO:0000313" key="9">
    <source>
        <dbReference type="Proteomes" id="UP000613011"/>
    </source>
</evidence>